<dbReference type="RefSeq" id="WP_185659047.1">
    <property type="nucleotide sequence ID" value="NZ_CAWPOO010000006.1"/>
</dbReference>
<comment type="caution">
    <text evidence="6">Lacks conserved residue(s) required for the propagation of feature annotation.</text>
</comment>
<organism evidence="7 8">
    <name type="scientific">Pelagicoccus albus</name>
    <dbReference type="NCBI Taxonomy" id="415222"/>
    <lineage>
        <taxon>Bacteria</taxon>
        <taxon>Pseudomonadati</taxon>
        <taxon>Verrucomicrobiota</taxon>
        <taxon>Opitutia</taxon>
        <taxon>Puniceicoccales</taxon>
        <taxon>Pelagicoccaceae</taxon>
        <taxon>Pelagicoccus</taxon>
    </lineage>
</organism>
<feature type="binding site" evidence="6">
    <location>
        <begin position="126"/>
        <end position="127"/>
    </location>
    <ligand>
        <name>S-adenosyl-L-methionine</name>
        <dbReference type="ChEBI" id="CHEBI:59789"/>
    </ligand>
</feature>
<sequence>MKFDLSIVSKHFPEFSAEQISQFETYASAIAEWNEKINLISRSDVENLPKRHILHSLAIAKTMPFKPDTTVIDVGTGGGFPGVPLAIAFPETRFLLVDSIGKKIKVVQDCLERLGLENAVAIQCRVEEVDRQVDFVVARAVTQLPKFMGWIRKKIKRSCFNDLPNGVLYLKGGDLKEELSSVKEKPQPYPIRDYFDYDEFDQKYVIHVPVKR</sequence>
<dbReference type="InterPro" id="IPR003682">
    <property type="entry name" value="rRNA_ssu_MeTfrase_G"/>
</dbReference>
<dbReference type="PANTHER" id="PTHR31760:SF0">
    <property type="entry name" value="S-ADENOSYL-L-METHIONINE-DEPENDENT METHYLTRANSFERASES SUPERFAMILY PROTEIN"/>
    <property type="match status" value="1"/>
</dbReference>
<evidence type="ECO:0000313" key="7">
    <source>
        <dbReference type="EMBL" id="MBC2605156.1"/>
    </source>
</evidence>
<evidence type="ECO:0000256" key="4">
    <source>
        <dbReference type="ARBA" id="ARBA00022679"/>
    </source>
</evidence>
<dbReference type="GO" id="GO:0070043">
    <property type="term" value="F:rRNA (guanine-N7-)-methyltransferase activity"/>
    <property type="evidence" value="ECO:0007669"/>
    <property type="project" value="UniProtKB-UniRule"/>
</dbReference>
<dbReference type="Gene3D" id="3.40.50.150">
    <property type="entry name" value="Vaccinia Virus protein VP39"/>
    <property type="match status" value="1"/>
</dbReference>
<reference evidence="7 8" key="1">
    <citation type="submission" date="2020-07" db="EMBL/GenBank/DDBJ databases">
        <authorList>
            <person name="Feng X."/>
        </authorList>
    </citation>
    <scope>NUCLEOTIDE SEQUENCE [LARGE SCALE GENOMIC DNA]</scope>
    <source>
        <strain evidence="7 8">JCM23202</strain>
    </source>
</reference>
<dbReference type="PIRSF" id="PIRSF003078">
    <property type="entry name" value="GidB"/>
    <property type="match status" value="1"/>
</dbReference>
<dbReference type="NCBIfam" id="TIGR00138">
    <property type="entry name" value="rsmG_gidB"/>
    <property type="match status" value="1"/>
</dbReference>
<evidence type="ECO:0000313" key="8">
    <source>
        <dbReference type="Proteomes" id="UP000526501"/>
    </source>
</evidence>
<gene>
    <name evidence="6 7" type="primary">rsmG</name>
    <name evidence="7" type="ORF">H5P27_03780</name>
</gene>
<dbReference type="SUPFAM" id="SSF53335">
    <property type="entry name" value="S-adenosyl-L-methionine-dependent methyltransferases"/>
    <property type="match status" value="1"/>
</dbReference>
<evidence type="ECO:0000256" key="6">
    <source>
        <dbReference type="HAMAP-Rule" id="MF_00074"/>
    </source>
</evidence>
<feature type="binding site" evidence="6">
    <location>
        <position position="75"/>
    </location>
    <ligand>
        <name>S-adenosyl-L-methionine</name>
        <dbReference type="ChEBI" id="CHEBI:59789"/>
    </ligand>
</feature>
<dbReference type="EC" id="2.1.1.-" evidence="6"/>
<accession>A0A7X1B3V5</accession>
<keyword evidence="1 6" id="KW-0963">Cytoplasm</keyword>
<evidence type="ECO:0000256" key="2">
    <source>
        <dbReference type="ARBA" id="ARBA00022552"/>
    </source>
</evidence>
<feature type="binding site" evidence="6">
    <location>
        <position position="80"/>
    </location>
    <ligand>
        <name>S-adenosyl-L-methionine</name>
        <dbReference type="ChEBI" id="CHEBI:59789"/>
    </ligand>
</feature>
<dbReference type="EMBL" id="JACHVC010000006">
    <property type="protein sequence ID" value="MBC2605156.1"/>
    <property type="molecule type" value="Genomic_DNA"/>
</dbReference>
<dbReference type="HAMAP" id="MF_00074">
    <property type="entry name" value="16SrRNA_methyltr_G"/>
    <property type="match status" value="1"/>
</dbReference>
<dbReference type="CDD" id="cd02440">
    <property type="entry name" value="AdoMet_MTases"/>
    <property type="match status" value="1"/>
</dbReference>
<proteinExistence type="inferred from homology"/>
<comment type="subcellular location">
    <subcellularLocation>
        <location evidence="6">Cytoplasm</location>
    </subcellularLocation>
</comment>
<keyword evidence="5 6" id="KW-0949">S-adenosyl-L-methionine</keyword>
<comment type="function">
    <text evidence="6">Specifically methylates the N7 position of a guanine in 16S rRNA.</text>
</comment>
<comment type="similarity">
    <text evidence="6">Belongs to the methyltransferase superfamily. RNA methyltransferase RsmG family.</text>
</comment>
<dbReference type="GO" id="GO:0005829">
    <property type="term" value="C:cytosol"/>
    <property type="evidence" value="ECO:0007669"/>
    <property type="project" value="TreeGrafter"/>
</dbReference>
<keyword evidence="4 6" id="KW-0808">Transferase</keyword>
<feature type="binding site" evidence="6">
    <location>
        <position position="139"/>
    </location>
    <ligand>
        <name>S-adenosyl-L-methionine</name>
        <dbReference type="ChEBI" id="CHEBI:59789"/>
    </ligand>
</feature>
<keyword evidence="3 6" id="KW-0489">Methyltransferase</keyword>
<protein>
    <recommendedName>
        <fullName evidence="6">Ribosomal RNA small subunit methyltransferase G</fullName>
        <ecNumber evidence="6">2.1.1.-</ecNumber>
    </recommendedName>
    <alternativeName>
        <fullName evidence="6">16S rRNA 7-methylguanosine methyltransferase</fullName>
        <shortName evidence="6">16S rRNA m7G methyltransferase</shortName>
    </alternativeName>
</protein>
<name>A0A7X1B3V5_9BACT</name>
<dbReference type="Proteomes" id="UP000526501">
    <property type="component" value="Unassembled WGS sequence"/>
</dbReference>
<evidence type="ECO:0000256" key="3">
    <source>
        <dbReference type="ARBA" id="ARBA00022603"/>
    </source>
</evidence>
<keyword evidence="8" id="KW-1185">Reference proteome</keyword>
<dbReference type="AlphaFoldDB" id="A0A7X1B3V5"/>
<evidence type="ECO:0000256" key="5">
    <source>
        <dbReference type="ARBA" id="ARBA00022691"/>
    </source>
</evidence>
<comment type="caution">
    <text evidence="7">The sequence shown here is derived from an EMBL/GenBank/DDBJ whole genome shotgun (WGS) entry which is preliminary data.</text>
</comment>
<keyword evidence="2 6" id="KW-0698">rRNA processing</keyword>
<dbReference type="Pfam" id="PF02527">
    <property type="entry name" value="GidB"/>
    <property type="match status" value="1"/>
</dbReference>
<dbReference type="PANTHER" id="PTHR31760">
    <property type="entry name" value="S-ADENOSYL-L-METHIONINE-DEPENDENT METHYLTRANSFERASES SUPERFAMILY PROTEIN"/>
    <property type="match status" value="1"/>
</dbReference>
<evidence type="ECO:0000256" key="1">
    <source>
        <dbReference type="ARBA" id="ARBA00022490"/>
    </source>
</evidence>
<dbReference type="InterPro" id="IPR029063">
    <property type="entry name" value="SAM-dependent_MTases_sf"/>
</dbReference>